<dbReference type="STRING" id="262316.MAP_0271"/>
<dbReference type="Proteomes" id="UP000000580">
    <property type="component" value="Chromosome"/>
</dbReference>
<dbReference type="AlphaFoldDB" id="Q745R7"/>
<dbReference type="KEGG" id="mpa:MAP_0271"/>
<feature type="domain" description="ABC-type glycine betaine transport system substrate-binding" evidence="1">
    <location>
        <begin position="65"/>
        <end position="328"/>
    </location>
</feature>
<evidence type="ECO:0000313" key="2">
    <source>
        <dbReference type="EMBL" id="AAS02588.1"/>
    </source>
</evidence>
<accession>Q745R7</accession>
<dbReference type="SUPFAM" id="SSF53850">
    <property type="entry name" value="Periplasmic binding protein-like II"/>
    <property type="match status" value="1"/>
</dbReference>
<dbReference type="Pfam" id="PF04069">
    <property type="entry name" value="OpuAC"/>
    <property type="match status" value="1"/>
</dbReference>
<reference evidence="2 3" key="1">
    <citation type="journal article" date="2005" name="Proc. Natl. Acad. Sci. U.S.A.">
        <title>The complete genome sequence of Mycobacterium avium subspecies paratuberculosis.</title>
        <authorList>
            <person name="Li L."/>
            <person name="Bannantine J.P."/>
            <person name="Zhang Q."/>
            <person name="Amonsin A."/>
            <person name="May B.J."/>
            <person name="Alt D."/>
            <person name="Banerji N."/>
            <person name="Kanjilal S."/>
            <person name="Kapur V."/>
        </authorList>
    </citation>
    <scope>NUCLEOTIDE SEQUENCE [LARGE SCALE GENOMIC DNA]</scope>
    <source>
        <strain evidence="3">ATCC BAA-968 / K-10</strain>
    </source>
</reference>
<dbReference type="Gene3D" id="3.40.190.10">
    <property type="entry name" value="Periplasmic binding protein-like II"/>
    <property type="match status" value="1"/>
</dbReference>
<dbReference type="CDD" id="cd13606">
    <property type="entry name" value="PBP2_ProX_like"/>
    <property type="match status" value="1"/>
</dbReference>
<organism evidence="2 3">
    <name type="scientific">Mycolicibacterium paratuberculosis (strain ATCC BAA-968 / K-10)</name>
    <name type="common">Mycobacterium paratuberculosis</name>
    <dbReference type="NCBI Taxonomy" id="262316"/>
    <lineage>
        <taxon>Bacteria</taxon>
        <taxon>Bacillati</taxon>
        <taxon>Actinomycetota</taxon>
        <taxon>Actinomycetes</taxon>
        <taxon>Mycobacteriales</taxon>
        <taxon>Mycobacteriaceae</taxon>
        <taxon>Mycobacterium</taxon>
        <taxon>Mycobacterium avium complex (MAC)</taxon>
    </lineage>
</organism>
<evidence type="ECO:0000313" key="3">
    <source>
        <dbReference type="Proteomes" id="UP000000580"/>
    </source>
</evidence>
<dbReference type="InterPro" id="IPR007210">
    <property type="entry name" value="ABC_Gly_betaine_transp_sub-bd"/>
</dbReference>
<dbReference type="GO" id="GO:0043190">
    <property type="term" value="C:ATP-binding cassette (ABC) transporter complex"/>
    <property type="evidence" value="ECO:0007669"/>
    <property type="project" value="InterPro"/>
</dbReference>
<dbReference type="EMBL" id="AE016958">
    <property type="protein sequence ID" value="AAS02588.1"/>
    <property type="molecule type" value="Genomic_DNA"/>
</dbReference>
<dbReference type="eggNOG" id="COG1732">
    <property type="taxonomic scope" value="Bacteria"/>
</dbReference>
<name>Q745R7_MYCPA</name>
<dbReference type="HOGENOM" id="CLU_038355_1_2_11"/>
<sequence length="338" mass="35465">MKPIPVTGPRGPAGGGREVKVGGMTMRLRVPAVVRPVAVLLTTMFVVAACSNSDPLGAQVRSPDSIVVGSGDFPESQIIAEIYAQALQANGFDVGKRMGIGSRETYIPAIKDHSIDLVPEYIGNLLLYFEPASSATTLDAVEQELHRRLPADLSILTPAPATDTDTVSVTSQAANSWNLRTIGDLAPHSADIRFGAPSAFATRPAGLPGLRQKYGLDIKPGNFVAIDDGGGAVTVRALLEGRVNAANIFTTSPAIPQHHLVALDDPEHNFMAGNVVPLVNSQKRSERLKLVLDAVSAKLTTPGVAGLNAAVSGNSGVDPDQAARNWVRDNGFNHPIGP</sequence>
<gene>
    <name evidence="2" type="primary">proX</name>
    <name evidence="2" type="ordered locus">MAP_0271</name>
</gene>
<dbReference type="GO" id="GO:0022857">
    <property type="term" value="F:transmembrane transporter activity"/>
    <property type="evidence" value="ECO:0007669"/>
    <property type="project" value="InterPro"/>
</dbReference>
<keyword evidence="3" id="KW-1185">Reference proteome</keyword>
<protein>
    <submittedName>
        <fullName evidence="2">ProX</fullName>
    </submittedName>
</protein>
<evidence type="ECO:0000259" key="1">
    <source>
        <dbReference type="Pfam" id="PF04069"/>
    </source>
</evidence>
<proteinExistence type="predicted"/>
<dbReference type="Gene3D" id="3.40.190.120">
    <property type="entry name" value="Osmoprotection protein (prox), domain 2"/>
    <property type="match status" value="1"/>
</dbReference>